<feature type="transmembrane region" description="Helical" evidence="1">
    <location>
        <begin position="380"/>
        <end position="399"/>
    </location>
</feature>
<keyword evidence="1" id="KW-0472">Membrane</keyword>
<dbReference type="InterPro" id="IPR036322">
    <property type="entry name" value="WD40_repeat_dom_sf"/>
</dbReference>
<dbReference type="SUPFAM" id="SSF81383">
    <property type="entry name" value="F-box domain"/>
    <property type="match status" value="1"/>
</dbReference>
<proteinExistence type="predicted"/>
<keyword evidence="3" id="KW-1185">Reference proteome</keyword>
<dbReference type="Gene3D" id="2.130.10.10">
    <property type="entry name" value="YVTN repeat-like/Quinoprotein amine dehydrogenase"/>
    <property type="match status" value="1"/>
</dbReference>
<name>A0AAV7IF82_COTGL</name>
<evidence type="ECO:0008006" key="4">
    <source>
        <dbReference type="Google" id="ProtNLM"/>
    </source>
</evidence>
<keyword evidence="1" id="KW-1133">Transmembrane helix</keyword>
<accession>A0AAV7IF82</accession>
<dbReference type="Proteomes" id="UP000826195">
    <property type="component" value="Unassembled WGS sequence"/>
</dbReference>
<keyword evidence="1" id="KW-0812">Transmembrane</keyword>
<comment type="caution">
    <text evidence="2">The sequence shown here is derived from an EMBL/GenBank/DDBJ whole genome shotgun (WGS) entry which is preliminary data.</text>
</comment>
<sequence length="564" mass="65176">MKGSTFVIRGITKFRVLPWCSYVPEAKNNHQRRTTQYTAPRTYSSVAVIDEKSEHTPTANSKRPYIQFRVTNELKKQLRKSKMFPVEIWEIILQKIPDPSALMVLQEVCSTWYWIIEKIIKNFNWKRTCMHEIGRSHVHDIMIKAFPSHCLDDYPVIIDEEIWRGTFYSFSKWIMILQAEAVLTKIHVSEKFKENELITCTAASSDNVAAGTDLGSIYFYNIFNVNEPVFTATHGEPIDQIEFWYNDQEEILVVSKSKNNSIKFWNVTAKKQLKSSISSAQSICAGSMNNCYSQNEGIIYEHSCTMSIIISKKHLQFDLGDATAIGIYLRNARPLLLSYKNNSELKLFLRQDMAYGLSSKSERVLKSYIIPDDSSLSLRIKFYVTYYNAIIFIIGRYLFISFSYDYNIYDIFSYLGGCITSVITHGHILFFGLDSGVIHIIYAPTADCLLHLNFDNVKSKSIRISNDEPIISMNIAEAEKDPWRSCRGKQPSHFFAFPIVPMTIDNSQFSFNFLSLTHILYIAELYYNKLNKRLSHRSLKSLYLFSAYNNIVNYGSGELQLTRR</sequence>
<gene>
    <name evidence="2" type="ORF">KQX54_003012</name>
</gene>
<evidence type="ECO:0000313" key="2">
    <source>
        <dbReference type="EMBL" id="KAH0560270.1"/>
    </source>
</evidence>
<dbReference type="AlphaFoldDB" id="A0AAV7IF82"/>
<organism evidence="2 3">
    <name type="scientific">Cotesia glomerata</name>
    <name type="common">Lepidopteran parasitic wasp</name>
    <name type="synonym">Apanteles glomeratus</name>
    <dbReference type="NCBI Taxonomy" id="32391"/>
    <lineage>
        <taxon>Eukaryota</taxon>
        <taxon>Metazoa</taxon>
        <taxon>Ecdysozoa</taxon>
        <taxon>Arthropoda</taxon>
        <taxon>Hexapoda</taxon>
        <taxon>Insecta</taxon>
        <taxon>Pterygota</taxon>
        <taxon>Neoptera</taxon>
        <taxon>Endopterygota</taxon>
        <taxon>Hymenoptera</taxon>
        <taxon>Apocrita</taxon>
        <taxon>Ichneumonoidea</taxon>
        <taxon>Braconidae</taxon>
        <taxon>Microgastrinae</taxon>
        <taxon>Cotesia</taxon>
    </lineage>
</organism>
<dbReference type="SUPFAM" id="SSF50978">
    <property type="entry name" value="WD40 repeat-like"/>
    <property type="match status" value="1"/>
</dbReference>
<evidence type="ECO:0000313" key="3">
    <source>
        <dbReference type="Proteomes" id="UP000826195"/>
    </source>
</evidence>
<dbReference type="InterPro" id="IPR036047">
    <property type="entry name" value="F-box-like_dom_sf"/>
</dbReference>
<feature type="transmembrane region" description="Helical" evidence="1">
    <location>
        <begin position="411"/>
        <end position="433"/>
    </location>
</feature>
<protein>
    <recommendedName>
        <fullName evidence="4">F-box domain-containing protein</fullName>
    </recommendedName>
</protein>
<reference evidence="2 3" key="1">
    <citation type="journal article" date="2021" name="J. Hered.">
        <title>A chromosome-level genome assembly of the parasitoid wasp, Cotesia glomerata (Hymenoptera: Braconidae).</title>
        <authorList>
            <person name="Pinto B.J."/>
            <person name="Weis J.J."/>
            <person name="Gamble T."/>
            <person name="Ode P.J."/>
            <person name="Paul R."/>
            <person name="Zaspel J.M."/>
        </authorList>
    </citation>
    <scope>NUCLEOTIDE SEQUENCE [LARGE SCALE GENOMIC DNA]</scope>
    <source>
        <strain evidence="2">CgM1</strain>
    </source>
</reference>
<dbReference type="InterPro" id="IPR015943">
    <property type="entry name" value="WD40/YVTN_repeat-like_dom_sf"/>
</dbReference>
<evidence type="ECO:0000256" key="1">
    <source>
        <dbReference type="SAM" id="Phobius"/>
    </source>
</evidence>
<dbReference type="EMBL" id="JAHXZJ010000374">
    <property type="protein sequence ID" value="KAH0560270.1"/>
    <property type="molecule type" value="Genomic_DNA"/>
</dbReference>